<evidence type="ECO:0000313" key="2">
    <source>
        <dbReference type="Proteomes" id="UP000603865"/>
    </source>
</evidence>
<evidence type="ECO:0000313" key="1">
    <source>
        <dbReference type="EMBL" id="GGR07698.1"/>
    </source>
</evidence>
<gene>
    <name evidence="1" type="ORF">GCM10008957_20480</name>
</gene>
<sequence length="350" mass="39041">MDEVTDTSLAGLQQYIFINKLLGVADERQRTTNEYHIEYQWAAAQVRQGAANAGRVKITHLPYYLILRQHFPTLAMQKLETLWNTLRPLLEMADRRETTLDKVLTLNEYLGTALRVQAMLHVPTSSSPHTLLEALMSAKSMVVPPFEQEMQTKCCEDLPIGTQTDTLSVTPAPVADFPIESEPLAVCRTDDLTMLPELEVFPRVTPLTDEPSPVPVAPLDSTSSTSSEKAMIREIEPVAAAEAFLSSNFSESPDGVVPAEPPALAQIVTALLDRFRNLEIEADRSLNKMYDPRKGHQCVLQLRELHAAAFQLQTAADFAKLSVQSLAIYDKVVARTEEWLDALRPFWVAL</sequence>
<accession>A0A918F7H9</accession>
<comment type="caution">
    <text evidence="1">The sequence shown here is derived from an EMBL/GenBank/DDBJ whole genome shotgun (WGS) entry which is preliminary data.</text>
</comment>
<dbReference type="AlphaFoldDB" id="A0A918F7H9"/>
<dbReference type="Proteomes" id="UP000603865">
    <property type="component" value="Unassembled WGS sequence"/>
</dbReference>
<organism evidence="1 2">
    <name type="scientific">Deinococcus ruber</name>
    <dbReference type="NCBI Taxonomy" id="1848197"/>
    <lineage>
        <taxon>Bacteria</taxon>
        <taxon>Thermotogati</taxon>
        <taxon>Deinococcota</taxon>
        <taxon>Deinococci</taxon>
        <taxon>Deinococcales</taxon>
        <taxon>Deinococcaceae</taxon>
        <taxon>Deinococcus</taxon>
    </lineage>
</organism>
<protein>
    <submittedName>
        <fullName evidence="1">Uncharacterized protein</fullName>
    </submittedName>
</protein>
<proteinExistence type="predicted"/>
<dbReference type="EMBL" id="BMQL01000009">
    <property type="protein sequence ID" value="GGR07698.1"/>
    <property type="molecule type" value="Genomic_DNA"/>
</dbReference>
<keyword evidence="2" id="KW-1185">Reference proteome</keyword>
<reference evidence="1" key="2">
    <citation type="submission" date="2020-09" db="EMBL/GenBank/DDBJ databases">
        <authorList>
            <person name="Sun Q."/>
            <person name="Ohkuma M."/>
        </authorList>
    </citation>
    <scope>NUCLEOTIDE SEQUENCE</scope>
    <source>
        <strain evidence="1">JCM 31311</strain>
    </source>
</reference>
<name>A0A918F7H9_9DEIO</name>
<reference evidence="1" key="1">
    <citation type="journal article" date="2014" name="Int. J. Syst. Evol. Microbiol.">
        <title>Complete genome sequence of Corynebacterium casei LMG S-19264T (=DSM 44701T), isolated from a smear-ripened cheese.</title>
        <authorList>
            <consortium name="US DOE Joint Genome Institute (JGI-PGF)"/>
            <person name="Walter F."/>
            <person name="Albersmeier A."/>
            <person name="Kalinowski J."/>
            <person name="Ruckert C."/>
        </authorList>
    </citation>
    <scope>NUCLEOTIDE SEQUENCE</scope>
    <source>
        <strain evidence="1">JCM 31311</strain>
    </source>
</reference>